<protein>
    <submittedName>
        <fullName evidence="2">DUF2953 domain-containing protein</fullName>
    </submittedName>
</protein>
<evidence type="ECO:0000313" key="2">
    <source>
        <dbReference type="EMBL" id="TSB48059.1"/>
    </source>
</evidence>
<dbReference type="Pfam" id="PF11167">
    <property type="entry name" value="DUF2953"/>
    <property type="match status" value="1"/>
</dbReference>
<organism evidence="2 3">
    <name type="scientific">Alkalicoccobacillus porphyridii</name>
    <dbReference type="NCBI Taxonomy" id="2597270"/>
    <lineage>
        <taxon>Bacteria</taxon>
        <taxon>Bacillati</taxon>
        <taxon>Bacillota</taxon>
        <taxon>Bacilli</taxon>
        <taxon>Bacillales</taxon>
        <taxon>Bacillaceae</taxon>
        <taxon>Alkalicoccobacillus</taxon>
    </lineage>
</organism>
<keyword evidence="1" id="KW-1133">Transmembrane helix</keyword>
<dbReference type="EMBL" id="VLXZ01000001">
    <property type="protein sequence ID" value="TSB48059.1"/>
    <property type="molecule type" value="Genomic_DNA"/>
</dbReference>
<gene>
    <name evidence="2" type="ORF">FN960_00435</name>
</gene>
<feature type="transmembrane region" description="Helical" evidence="1">
    <location>
        <begin position="6"/>
        <end position="30"/>
    </location>
</feature>
<keyword evidence="3" id="KW-1185">Reference proteome</keyword>
<reference evidence="2 3" key="1">
    <citation type="submission" date="2019-07" db="EMBL/GenBank/DDBJ databases">
        <authorList>
            <person name="Park Y.J."/>
            <person name="Jeong S.E."/>
            <person name="Jung H.S."/>
        </authorList>
    </citation>
    <scope>NUCLEOTIDE SEQUENCE [LARGE SCALE GENOMIC DNA]</scope>
    <source>
        <strain evidence="3">P16(2019)</strain>
    </source>
</reference>
<accession>A0A554A2X5</accession>
<sequence>MIWVWIILGILIILVCIWFIQIKVSVYVAYIHKKQTAKISIHILSFTVYTLNIPVIKTGEKGVVVEEKEKTMNNTNQKKKRLGLVDLLYSYQTVQEWLTFLQRLHKQVKPIFKHIHVHTLEWKTEFGIGDAPLTAQITGYIWTGKSLVIGIISHYAKVLQLPFIQVAPLYQQNLVHTEFSCMFSFRVGQAIHAGITVLRHWRQRPVRHY</sequence>
<comment type="caution">
    <text evidence="2">The sequence shown here is derived from an EMBL/GenBank/DDBJ whole genome shotgun (WGS) entry which is preliminary data.</text>
</comment>
<dbReference type="AlphaFoldDB" id="A0A554A2X5"/>
<keyword evidence="1" id="KW-0812">Transmembrane</keyword>
<dbReference type="OrthoDB" id="1683589at2"/>
<name>A0A554A2X5_9BACI</name>
<dbReference type="Proteomes" id="UP000318521">
    <property type="component" value="Unassembled WGS sequence"/>
</dbReference>
<evidence type="ECO:0000313" key="3">
    <source>
        <dbReference type="Proteomes" id="UP000318521"/>
    </source>
</evidence>
<evidence type="ECO:0000256" key="1">
    <source>
        <dbReference type="SAM" id="Phobius"/>
    </source>
</evidence>
<proteinExistence type="predicted"/>
<dbReference type="InterPro" id="IPR021338">
    <property type="entry name" value="DUF2953"/>
</dbReference>
<dbReference type="RefSeq" id="WP_143846405.1">
    <property type="nucleotide sequence ID" value="NZ_VLXZ01000001.1"/>
</dbReference>
<keyword evidence="1" id="KW-0472">Membrane</keyword>